<gene>
    <name evidence="2" type="ORF">K466DRAFT_520712</name>
</gene>
<sequence length="733" mass="83366">MNETSGHLYSFRGKKADSVYPRLAEEARARIVGPMPPTFFLDKFLARRRISDIGKPSCVRAFKEVPDGGTKESLIYKPLVRNDALNLNRCPGFSFHITAEHADQTGPGGTVGSSKPDICCYAQQHLDKVPRSNSGTHKRADMGLAAFYFEIKASLAQDFFKDPPHDVNRSLSKWTFVRADPETNRVRDFGQAVNYAVETCKRQHRHFCFSVSISGAHARFIRWDRAGAIVTETFSLHAHPELLCDFLWCFAHVSDVERGYDLTVELADLDQEAIFRFQIEKHVRSQLPSSSAETIQKAVDEHYQQGVVTIVYLPGYTDASHEDRYVLVSRPIAVPLSIVGRCTRTYWAYDSERQGIVLLKDTWRYDVYEADDTSSSADYPIEREGEILDQLEEAGVRNVPSKVYHEDVPKTSVVTDESTPGYVTIHYHEDSCYSLFLTTQTQLYLEEDWVCGHEQLTNTVHERKHYRLLLDIAGYPLLRLSGGKELLTATYQAFQALKDAYLLAKRLHRDITPGNIILHSNGAHLGSNASYERSAYLIDWDLSISTETSHKRRDIPISTPGMTSIIPSQWTPRMHTVQDDMESMIYVVLYCGLLWLPHKLNGVALKDLLKSFFDAYQLRSGVPLGGHSKISNKTTRLTTGAIKWKSRGMTTWLGTMMDMFSPISGHTDSKYKDKWTPQAVDAWWTSFLHEYDLRLAKNDRRDNLRHSDNWTIFKNRAPIHAFGKPHQGTQPSA</sequence>
<dbReference type="SUPFAM" id="SSF56112">
    <property type="entry name" value="Protein kinase-like (PK-like)"/>
    <property type="match status" value="1"/>
</dbReference>
<accession>A0A5C3PGR6</accession>
<protein>
    <recommendedName>
        <fullName evidence="1">Fungal-type protein kinase domain-containing protein</fullName>
    </recommendedName>
</protein>
<evidence type="ECO:0000313" key="3">
    <source>
        <dbReference type="Proteomes" id="UP000308197"/>
    </source>
</evidence>
<dbReference type="AlphaFoldDB" id="A0A5C3PGR6"/>
<feature type="non-terminal residue" evidence="2">
    <location>
        <position position="733"/>
    </location>
</feature>
<dbReference type="InParanoid" id="A0A5C3PGR6"/>
<dbReference type="InterPro" id="IPR040976">
    <property type="entry name" value="Pkinase_fungal"/>
</dbReference>
<dbReference type="Pfam" id="PF17667">
    <property type="entry name" value="Pkinase_fungal"/>
    <property type="match status" value="1"/>
</dbReference>
<name>A0A5C3PGR6_9APHY</name>
<dbReference type="PANTHER" id="PTHR38248">
    <property type="entry name" value="FUNK1 6"/>
    <property type="match status" value="1"/>
</dbReference>
<dbReference type="EMBL" id="ML211110">
    <property type="protein sequence ID" value="TFK88501.1"/>
    <property type="molecule type" value="Genomic_DNA"/>
</dbReference>
<feature type="domain" description="Fungal-type protein kinase" evidence="1">
    <location>
        <begin position="181"/>
        <end position="590"/>
    </location>
</feature>
<evidence type="ECO:0000313" key="2">
    <source>
        <dbReference type="EMBL" id="TFK88501.1"/>
    </source>
</evidence>
<dbReference type="STRING" id="1314778.A0A5C3PGR6"/>
<dbReference type="Gene3D" id="1.10.510.10">
    <property type="entry name" value="Transferase(Phosphotransferase) domain 1"/>
    <property type="match status" value="1"/>
</dbReference>
<evidence type="ECO:0000259" key="1">
    <source>
        <dbReference type="Pfam" id="PF17667"/>
    </source>
</evidence>
<proteinExistence type="predicted"/>
<reference evidence="2 3" key="1">
    <citation type="journal article" date="2019" name="Nat. Ecol. Evol.">
        <title>Megaphylogeny resolves global patterns of mushroom evolution.</title>
        <authorList>
            <person name="Varga T."/>
            <person name="Krizsan K."/>
            <person name="Foldi C."/>
            <person name="Dima B."/>
            <person name="Sanchez-Garcia M."/>
            <person name="Sanchez-Ramirez S."/>
            <person name="Szollosi G.J."/>
            <person name="Szarkandi J.G."/>
            <person name="Papp V."/>
            <person name="Albert L."/>
            <person name="Andreopoulos W."/>
            <person name="Angelini C."/>
            <person name="Antonin V."/>
            <person name="Barry K.W."/>
            <person name="Bougher N.L."/>
            <person name="Buchanan P."/>
            <person name="Buyck B."/>
            <person name="Bense V."/>
            <person name="Catcheside P."/>
            <person name="Chovatia M."/>
            <person name="Cooper J."/>
            <person name="Damon W."/>
            <person name="Desjardin D."/>
            <person name="Finy P."/>
            <person name="Geml J."/>
            <person name="Haridas S."/>
            <person name="Hughes K."/>
            <person name="Justo A."/>
            <person name="Karasinski D."/>
            <person name="Kautmanova I."/>
            <person name="Kiss B."/>
            <person name="Kocsube S."/>
            <person name="Kotiranta H."/>
            <person name="LaButti K.M."/>
            <person name="Lechner B.E."/>
            <person name="Liimatainen K."/>
            <person name="Lipzen A."/>
            <person name="Lukacs Z."/>
            <person name="Mihaltcheva S."/>
            <person name="Morgado L.N."/>
            <person name="Niskanen T."/>
            <person name="Noordeloos M.E."/>
            <person name="Ohm R.A."/>
            <person name="Ortiz-Santana B."/>
            <person name="Ovrebo C."/>
            <person name="Racz N."/>
            <person name="Riley R."/>
            <person name="Savchenko A."/>
            <person name="Shiryaev A."/>
            <person name="Soop K."/>
            <person name="Spirin V."/>
            <person name="Szebenyi C."/>
            <person name="Tomsovsky M."/>
            <person name="Tulloss R.E."/>
            <person name="Uehling J."/>
            <person name="Grigoriev I.V."/>
            <person name="Vagvolgyi C."/>
            <person name="Papp T."/>
            <person name="Martin F.M."/>
            <person name="Miettinen O."/>
            <person name="Hibbett D.S."/>
            <person name="Nagy L.G."/>
        </authorList>
    </citation>
    <scope>NUCLEOTIDE SEQUENCE [LARGE SCALE GENOMIC DNA]</scope>
    <source>
        <strain evidence="2 3">HHB13444</strain>
    </source>
</reference>
<keyword evidence="3" id="KW-1185">Reference proteome</keyword>
<dbReference type="Proteomes" id="UP000308197">
    <property type="component" value="Unassembled WGS sequence"/>
</dbReference>
<organism evidence="2 3">
    <name type="scientific">Polyporus arcularius HHB13444</name>
    <dbReference type="NCBI Taxonomy" id="1314778"/>
    <lineage>
        <taxon>Eukaryota</taxon>
        <taxon>Fungi</taxon>
        <taxon>Dikarya</taxon>
        <taxon>Basidiomycota</taxon>
        <taxon>Agaricomycotina</taxon>
        <taxon>Agaricomycetes</taxon>
        <taxon>Polyporales</taxon>
        <taxon>Polyporaceae</taxon>
        <taxon>Polyporus</taxon>
    </lineage>
</organism>
<dbReference type="PANTHER" id="PTHR38248:SF2">
    <property type="entry name" value="FUNK1 11"/>
    <property type="match status" value="1"/>
</dbReference>
<dbReference type="InterPro" id="IPR011009">
    <property type="entry name" value="Kinase-like_dom_sf"/>
</dbReference>